<protein>
    <recommendedName>
        <fullName evidence="2">Trypsin-co-occurring domain-containing protein</fullName>
    </recommendedName>
</protein>
<dbReference type="Pfam" id="PF19631">
    <property type="entry name" value="Trypco2"/>
    <property type="match status" value="1"/>
</dbReference>
<comment type="caution">
    <text evidence="3">The sequence shown here is derived from an EMBL/GenBank/DDBJ whole genome shotgun (WGS) entry which is preliminary data.</text>
</comment>
<feature type="domain" description="Trypsin-co-occurring" evidence="2">
    <location>
        <begin position="7"/>
        <end position="83"/>
    </location>
</feature>
<name>A0A8J3Q3L7_9ACTN</name>
<sequence>MSDDALTLADLIYQLRGDLNLAAWQGRNKDPKFVVGPIELEVSVVLDMSRSGGVAAKLVLLDVSAAAARSSQTAHRIKLTLQPVGPDGRPSQISDLAMPDEE</sequence>
<dbReference type="Proteomes" id="UP000612899">
    <property type="component" value="Unassembled WGS sequence"/>
</dbReference>
<evidence type="ECO:0000313" key="3">
    <source>
        <dbReference type="EMBL" id="GIH02867.1"/>
    </source>
</evidence>
<reference evidence="3" key="1">
    <citation type="submission" date="2021-01" db="EMBL/GenBank/DDBJ databases">
        <title>Whole genome shotgun sequence of Rhizocola hellebori NBRC 109834.</title>
        <authorList>
            <person name="Komaki H."/>
            <person name="Tamura T."/>
        </authorList>
    </citation>
    <scope>NUCLEOTIDE SEQUENCE</scope>
    <source>
        <strain evidence="3">NBRC 109834</strain>
    </source>
</reference>
<evidence type="ECO:0000259" key="2">
    <source>
        <dbReference type="Pfam" id="PF19631"/>
    </source>
</evidence>
<evidence type="ECO:0000256" key="1">
    <source>
        <dbReference type="SAM" id="MobiDB-lite"/>
    </source>
</evidence>
<proteinExistence type="predicted"/>
<evidence type="ECO:0000313" key="4">
    <source>
        <dbReference type="Proteomes" id="UP000612899"/>
    </source>
</evidence>
<feature type="region of interest" description="Disordered" evidence="1">
    <location>
        <begin position="78"/>
        <end position="102"/>
    </location>
</feature>
<dbReference type="AlphaFoldDB" id="A0A8J3Q3L7"/>
<keyword evidence="4" id="KW-1185">Reference proteome</keyword>
<gene>
    <name evidence="3" type="ORF">Rhe02_09340</name>
</gene>
<dbReference type="InterPro" id="IPR045608">
    <property type="entry name" value="Trypco2"/>
</dbReference>
<organism evidence="3 4">
    <name type="scientific">Rhizocola hellebori</name>
    <dbReference type="NCBI Taxonomy" id="1392758"/>
    <lineage>
        <taxon>Bacteria</taxon>
        <taxon>Bacillati</taxon>
        <taxon>Actinomycetota</taxon>
        <taxon>Actinomycetes</taxon>
        <taxon>Micromonosporales</taxon>
        <taxon>Micromonosporaceae</taxon>
        <taxon>Rhizocola</taxon>
    </lineage>
</organism>
<dbReference type="EMBL" id="BONY01000004">
    <property type="protein sequence ID" value="GIH02867.1"/>
    <property type="molecule type" value="Genomic_DNA"/>
</dbReference>
<accession>A0A8J3Q3L7</accession>
<dbReference type="RefSeq" id="WP_203906793.1">
    <property type="nucleotide sequence ID" value="NZ_BONY01000004.1"/>
</dbReference>